<protein>
    <submittedName>
        <fullName evidence="9">Transcriptional regulator</fullName>
    </submittedName>
</protein>
<evidence type="ECO:0000256" key="6">
    <source>
        <dbReference type="ARBA" id="ARBA00023316"/>
    </source>
</evidence>
<dbReference type="SUPFAM" id="SSF141523">
    <property type="entry name" value="L,D-transpeptidase catalytic domain-like"/>
    <property type="match status" value="1"/>
</dbReference>
<evidence type="ECO:0000259" key="8">
    <source>
        <dbReference type="PROSITE" id="PS52029"/>
    </source>
</evidence>
<keyword evidence="6 7" id="KW-0961">Cell wall biogenesis/degradation</keyword>
<dbReference type="RefSeq" id="WP_075701625.1">
    <property type="nucleotide sequence ID" value="NZ_CP074126.1"/>
</dbReference>
<evidence type="ECO:0000256" key="3">
    <source>
        <dbReference type="ARBA" id="ARBA00022679"/>
    </source>
</evidence>
<name>A0ABX8AP18_9HYPH</name>
<evidence type="ECO:0000256" key="1">
    <source>
        <dbReference type="ARBA" id="ARBA00004752"/>
    </source>
</evidence>
<dbReference type="InterPro" id="IPR005490">
    <property type="entry name" value="LD_TPept_cat_dom"/>
</dbReference>
<comment type="pathway">
    <text evidence="1 7">Cell wall biogenesis; peptidoglycan biosynthesis.</text>
</comment>
<dbReference type="PANTHER" id="PTHR36699:SF1">
    <property type="entry name" value="L,D-TRANSPEPTIDASE YAFK-RELATED"/>
    <property type="match status" value="1"/>
</dbReference>
<evidence type="ECO:0000313" key="9">
    <source>
        <dbReference type="EMBL" id="QUS55645.1"/>
    </source>
</evidence>
<comment type="similarity">
    <text evidence="2">Belongs to the YkuD family.</text>
</comment>
<evidence type="ECO:0000256" key="4">
    <source>
        <dbReference type="ARBA" id="ARBA00022960"/>
    </source>
</evidence>
<dbReference type="PROSITE" id="PS52029">
    <property type="entry name" value="LD_TPASE"/>
    <property type="match status" value="1"/>
</dbReference>
<dbReference type="PROSITE" id="PS51257">
    <property type="entry name" value="PROKAR_LIPOPROTEIN"/>
    <property type="match status" value="1"/>
</dbReference>
<evidence type="ECO:0000313" key="10">
    <source>
        <dbReference type="Proteomes" id="UP000680706"/>
    </source>
</evidence>
<evidence type="ECO:0000256" key="2">
    <source>
        <dbReference type="ARBA" id="ARBA00005992"/>
    </source>
</evidence>
<evidence type="ECO:0000256" key="5">
    <source>
        <dbReference type="ARBA" id="ARBA00022984"/>
    </source>
</evidence>
<keyword evidence="10" id="KW-1185">Reference proteome</keyword>
<feature type="active site" description="Proton donor/acceptor" evidence="7">
    <location>
        <position position="154"/>
    </location>
</feature>
<dbReference type="Proteomes" id="UP000680706">
    <property type="component" value="Chromosome"/>
</dbReference>
<organism evidence="9 10">
    <name type="scientific">Pseudovibrio brasiliensis</name>
    <dbReference type="NCBI Taxonomy" id="1898042"/>
    <lineage>
        <taxon>Bacteria</taxon>
        <taxon>Pseudomonadati</taxon>
        <taxon>Pseudomonadota</taxon>
        <taxon>Alphaproteobacteria</taxon>
        <taxon>Hyphomicrobiales</taxon>
        <taxon>Stappiaceae</taxon>
        <taxon>Pseudovibrio</taxon>
    </lineage>
</organism>
<dbReference type="PANTHER" id="PTHR36699">
    <property type="entry name" value="LD-TRANSPEPTIDASE"/>
    <property type="match status" value="1"/>
</dbReference>
<gene>
    <name evidence="9" type="ORF">KGB56_20460</name>
</gene>
<accession>A0ABX8AP18</accession>
<reference evidence="9 10" key="1">
    <citation type="journal article" date="2021" name="Angew. Chem. Int. Ed. Engl.">
        <title>A novel family of nonribosomal peptides modulate collective behavior in Pseudovibrio bacteria isolated from marine sponges.</title>
        <authorList>
            <person name="Ioca L.P."/>
            <person name="Dai Y."/>
            <person name="Kunakom S."/>
            <person name="Diaz-Espinosa J."/>
            <person name="Krunic A."/>
            <person name="Crnkovic C.M."/>
            <person name="Orjala J."/>
            <person name="Sanchez L.M."/>
            <person name="Ferreira A.G."/>
            <person name="Berlinck R.G.S."/>
            <person name="Eustaquio A.S."/>
        </authorList>
    </citation>
    <scope>NUCLEOTIDE SEQUENCE [LARGE SCALE GENOMIC DNA]</scope>
    <source>
        <strain evidence="9 10">Ab134</strain>
    </source>
</reference>
<keyword evidence="3" id="KW-0808">Transferase</keyword>
<proteinExistence type="inferred from homology"/>
<feature type="active site" description="Nucleophile" evidence="7">
    <location>
        <position position="162"/>
    </location>
</feature>
<keyword evidence="4 7" id="KW-0133">Cell shape</keyword>
<sequence>MIKVFQGETGKKNVKRAAALALALTLAACQGTEFGAEKHQQPVSKSLSNRMKSKDMELKSPIMVRLFKQESELEVWKQTKSGEYALLETFDICKWSGKLGPKFKEGDRQAPEGFYEITPGLMNPFSSYYLAFNLGFPNKFDRAHGRTGSNLMVHGACSSRGCYAMTDEQIADIYSLGRDSFLGGQRKFQVQAFPFRMTPENMAKNASSEHYEFWRMLKRGYDHFEVTKRPPAIEVCDKKYVFNAKADRRGTKFNSRAACPAYTVPEHIAVAVAEKQARDARETAEIQIAMENSKRRKEKIAAFFGGTSTTDVAKAEAPNATPVNVEAAKVLALAAEEPSPAPKKASETERAFNYFTSLFSNSRIGEENKVVAEVKDPFPAAPAPRIKPQL</sequence>
<dbReference type="EMBL" id="CP074126">
    <property type="protein sequence ID" value="QUS55645.1"/>
    <property type="molecule type" value="Genomic_DNA"/>
</dbReference>
<dbReference type="InterPro" id="IPR038063">
    <property type="entry name" value="Transpep_catalytic_dom"/>
</dbReference>
<feature type="domain" description="L,D-TPase catalytic" evidence="8">
    <location>
        <begin position="62"/>
        <end position="193"/>
    </location>
</feature>
<keyword evidence="5 7" id="KW-0573">Peptidoglycan synthesis</keyword>
<evidence type="ECO:0000256" key="7">
    <source>
        <dbReference type="PROSITE-ProRule" id="PRU01373"/>
    </source>
</evidence>